<dbReference type="InterPro" id="IPR013815">
    <property type="entry name" value="ATP_grasp_subdomain_1"/>
</dbReference>
<evidence type="ECO:0000256" key="5">
    <source>
        <dbReference type="ARBA" id="ARBA00022723"/>
    </source>
</evidence>
<dbReference type="PANTHER" id="PTHR21621:SF4">
    <property type="entry name" value="GLUTATHIONE SYNTHETASE"/>
    <property type="match status" value="1"/>
</dbReference>
<comment type="similarity">
    <text evidence="10">Belongs to the prokaryotic GSH synthase family.</text>
</comment>
<dbReference type="InterPro" id="IPR004218">
    <property type="entry name" value="GSHS_ATP-bd"/>
</dbReference>
<comment type="pathway">
    <text evidence="10">Sulfur metabolism; glutathione biosynthesis; glutathione from L-cysteine and L-glutamate: step 2/2.</text>
</comment>
<comment type="cofactor">
    <cofactor evidence="1">
        <name>Mn(2+)</name>
        <dbReference type="ChEBI" id="CHEBI:29035"/>
    </cofactor>
</comment>
<evidence type="ECO:0000256" key="10">
    <source>
        <dbReference type="HAMAP-Rule" id="MF_00162"/>
    </source>
</evidence>
<dbReference type="FunCoup" id="A0A1Y5RM33">
    <property type="interactions" value="246"/>
</dbReference>
<dbReference type="GO" id="GO:0005524">
    <property type="term" value="F:ATP binding"/>
    <property type="evidence" value="ECO:0007669"/>
    <property type="project" value="UniProtKB-UniRule"/>
</dbReference>
<organism evidence="12 13">
    <name type="scientific">Oceanibacterium hippocampi</name>
    <dbReference type="NCBI Taxonomy" id="745714"/>
    <lineage>
        <taxon>Bacteria</taxon>
        <taxon>Pseudomonadati</taxon>
        <taxon>Pseudomonadota</taxon>
        <taxon>Alphaproteobacteria</taxon>
        <taxon>Sneathiellales</taxon>
        <taxon>Sneathiellaceae</taxon>
        <taxon>Oceanibacterium</taxon>
    </lineage>
</organism>
<dbReference type="InParanoid" id="A0A1Y5RM33"/>
<dbReference type="PROSITE" id="PS50975">
    <property type="entry name" value="ATP_GRASP"/>
    <property type="match status" value="1"/>
</dbReference>
<dbReference type="Pfam" id="PF02955">
    <property type="entry name" value="GSH-S_ATP"/>
    <property type="match status" value="1"/>
</dbReference>
<evidence type="ECO:0000256" key="1">
    <source>
        <dbReference type="ARBA" id="ARBA00001936"/>
    </source>
</evidence>
<dbReference type="UniPathway" id="UPA00142">
    <property type="reaction ID" value="UER00210"/>
</dbReference>
<evidence type="ECO:0000256" key="6">
    <source>
        <dbReference type="ARBA" id="ARBA00022741"/>
    </source>
</evidence>
<evidence type="ECO:0000313" key="12">
    <source>
        <dbReference type="EMBL" id="SLN17889.1"/>
    </source>
</evidence>
<dbReference type="OrthoDB" id="9785415at2"/>
<dbReference type="GO" id="GO:0004363">
    <property type="term" value="F:glutathione synthase activity"/>
    <property type="evidence" value="ECO:0007669"/>
    <property type="project" value="UniProtKB-UniRule"/>
</dbReference>
<feature type="domain" description="ATP-grasp" evidence="11">
    <location>
        <begin position="125"/>
        <end position="309"/>
    </location>
</feature>
<keyword evidence="5" id="KW-0479">Metal-binding</keyword>
<dbReference type="NCBIfam" id="TIGR01380">
    <property type="entry name" value="glut_syn"/>
    <property type="match status" value="1"/>
</dbReference>
<name>A0A1Y5RM33_9PROT</name>
<dbReference type="Gene3D" id="3.40.50.20">
    <property type="match status" value="1"/>
</dbReference>
<dbReference type="GO" id="GO:0005737">
    <property type="term" value="C:cytoplasm"/>
    <property type="evidence" value="ECO:0007669"/>
    <property type="project" value="TreeGrafter"/>
</dbReference>
<keyword evidence="13" id="KW-1185">Reference proteome</keyword>
<protein>
    <recommendedName>
        <fullName evidence="10">Glutathione synthetase</fullName>
        <ecNumber evidence="10">6.3.2.3</ecNumber>
    </recommendedName>
    <alternativeName>
        <fullName evidence="10">GSH synthetase</fullName>
        <shortName evidence="10">GSH-S</shortName>
        <shortName evidence="10">GSHase</shortName>
    </alternativeName>
    <alternativeName>
        <fullName evidence="10">Glutathione synthase</fullName>
    </alternativeName>
</protein>
<evidence type="ECO:0000256" key="4">
    <source>
        <dbReference type="ARBA" id="ARBA00022684"/>
    </source>
</evidence>
<dbReference type="AlphaFoldDB" id="A0A1Y5RM33"/>
<evidence type="ECO:0000256" key="9">
    <source>
        <dbReference type="ARBA" id="ARBA00023211"/>
    </source>
</evidence>
<evidence type="ECO:0000256" key="3">
    <source>
        <dbReference type="ARBA" id="ARBA00022598"/>
    </source>
</evidence>
<keyword evidence="6 10" id="KW-0547">Nucleotide-binding</keyword>
<evidence type="ECO:0000256" key="8">
    <source>
        <dbReference type="ARBA" id="ARBA00022842"/>
    </source>
</evidence>
<keyword evidence="4 10" id="KW-0317">Glutathione biosynthesis</keyword>
<evidence type="ECO:0000313" key="13">
    <source>
        <dbReference type="Proteomes" id="UP000193200"/>
    </source>
</evidence>
<dbReference type="RefSeq" id="WP_085881708.1">
    <property type="nucleotide sequence ID" value="NZ_FWFR01000001.1"/>
</dbReference>
<accession>A0A1Y5RM33</accession>
<reference evidence="12 13" key="1">
    <citation type="submission" date="2017-03" db="EMBL/GenBank/DDBJ databases">
        <authorList>
            <person name="Afonso C.L."/>
            <person name="Miller P.J."/>
            <person name="Scott M.A."/>
            <person name="Spackman E."/>
            <person name="Goraichik I."/>
            <person name="Dimitrov K.M."/>
            <person name="Suarez D.L."/>
            <person name="Swayne D.E."/>
        </authorList>
    </citation>
    <scope>NUCLEOTIDE SEQUENCE [LARGE SCALE GENOMIC DNA]</scope>
    <source>
        <strain evidence="12 13">CECT 7691</strain>
    </source>
</reference>
<keyword evidence="9" id="KW-0464">Manganese</keyword>
<dbReference type="InterPro" id="IPR016185">
    <property type="entry name" value="PreATP-grasp_dom_sf"/>
</dbReference>
<dbReference type="SUPFAM" id="SSF56059">
    <property type="entry name" value="Glutathione synthetase ATP-binding domain-like"/>
    <property type="match status" value="1"/>
</dbReference>
<keyword evidence="8" id="KW-0460">Magnesium</keyword>
<dbReference type="Gene3D" id="3.30.470.20">
    <property type="entry name" value="ATP-grasp fold, B domain"/>
    <property type="match status" value="1"/>
</dbReference>
<sequence>MSLAVAIQMDPIQTIDINADSTFVLALEAQKRGYGLYHYLPRDLSLRDGRVMARARPLEVRREKGNHATLGAPEVIDLRTMDVVLMRQDPPFDMSYITATHLLQHVHPETLVVNDPVNVRNAPEKLFVTHFEGLLPPTLITSDRIAIDAFRDEHKDIIVKPLYGNGGAGVFHLQPGDENLGSLMEMFTQFYREPVIVQRYLPEVRKGDKRIILIDGKPAGAINRVPSAGEARSNMHAGGRPEQAALTRREQEICEMIGPALREQGLLFVGIDVIGDYLTEINVTSPTGLQEINRFDGVCLEAQIWDAIEGRLNGRRPGAA</sequence>
<keyword evidence="3 10" id="KW-0436">Ligase</keyword>
<keyword evidence="7 10" id="KW-0067">ATP-binding</keyword>
<dbReference type="HAMAP" id="MF_00162">
    <property type="entry name" value="GSH_S"/>
    <property type="match status" value="1"/>
</dbReference>
<dbReference type="PANTHER" id="PTHR21621">
    <property type="entry name" value="RIBOSOMAL PROTEIN S6 MODIFICATION PROTEIN"/>
    <property type="match status" value="1"/>
</dbReference>
<proteinExistence type="inferred from homology"/>
<dbReference type="Pfam" id="PF02951">
    <property type="entry name" value="GSH-S_N"/>
    <property type="match status" value="1"/>
</dbReference>
<dbReference type="Proteomes" id="UP000193200">
    <property type="component" value="Unassembled WGS sequence"/>
</dbReference>
<evidence type="ECO:0000256" key="2">
    <source>
        <dbReference type="ARBA" id="ARBA00001946"/>
    </source>
</evidence>
<comment type="cofactor">
    <cofactor evidence="2">
        <name>Mg(2+)</name>
        <dbReference type="ChEBI" id="CHEBI:18420"/>
    </cofactor>
</comment>
<dbReference type="Gene3D" id="3.30.1490.20">
    <property type="entry name" value="ATP-grasp fold, A domain"/>
    <property type="match status" value="1"/>
</dbReference>
<dbReference type="SUPFAM" id="SSF52440">
    <property type="entry name" value="PreATP-grasp domain"/>
    <property type="match status" value="1"/>
</dbReference>
<gene>
    <name evidence="10 12" type="primary">gshB</name>
    <name evidence="12" type="ORF">OCH7691_00361</name>
</gene>
<dbReference type="GO" id="GO:0046872">
    <property type="term" value="F:metal ion binding"/>
    <property type="evidence" value="ECO:0007669"/>
    <property type="project" value="UniProtKB-KW"/>
</dbReference>
<dbReference type="EC" id="6.3.2.3" evidence="10"/>
<dbReference type="InterPro" id="IPR006284">
    <property type="entry name" value="Glut_synth_pro"/>
</dbReference>
<evidence type="ECO:0000259" key="11">
    <source>
        <dbReference type="PROSITE" id="PS50975"/>
    </source>
</evidence>
<dbReference type="EMBL" id="FWFR01000001">
    <property type="protein sequence ID" value="SLN17889.1"/>
    <property type="molecule type" value="Genomic_DNA"/>
</dbReference>
<comment type="catalytic activity">
    <reaction evidence="10">
        <text>gamma-L-glutamyl-L-cysteine + glycine + ATP = glutathione + ADP + phosphate + H(+)</text>
        <dbReference type="Rhea" id="RHEA:13557"/>
        <dbReference type="ChEBI" id="CHEBI:15378"/>
        <dbReference type="ChEBI" id="CHEBI:30616"/>
        <dbReference type="ChEBI" id="CHEBI:43474"/>
        <dbReference type="ChEBI" id="CHEBI:57305"/>
        <dbReference type="ChEBI" id="CHEBI:57925"/>
        <dbReference type="ChEBI" id="CHEBI:58173"/>
        <dbReference type="ChEBI" id="CHEBI:456216"/>
        <dbReference type="EC" id="6.3.2.3"/>
    </reaction>
</comment>
<dbReference type="InterPro" id="IPR011761">
    <property type="entry name" value="ATP-grasp"/>
</dbReference>
<dbReference type="InterPro" id="IPR004215">
    <property type="entry name" value="GSHS_N"/>
</dbReference>
<dbReference type="NCBIfam" id="NF003573">
    <property type="entry name" value="PRK05246.1"/>
    <property type="match status" value="1"/>
</dbReference>
<evidence type="ECO:0000256" key="7">
    <source>
        <dbReference type="ARBA" id="ARBA00022840"/>
    </source>
</evidence>